<keyword evidence="3" id="KW-1185">Reference proteome</keyword>
<accession>A0A9X9M790</accession>
<evidence type="ECO:0000313" key="2">
    <source>
        <dbReference type="EMBL" id="VCX38443.1"/>
    </source>
</evidence>
<gene>
    <name evidence="2" type="ORF">BN2614_LOCUS1</name>
</gene>
<sequence length="72" mass="8413">FLSYATHAAQENFYNSSPLVLTINICNYCDTSEKGDSRKEKEKRNGRRNHDFKFSLNPHKVIFTNSHLTKHL</sequence>
<protein>
    <submittedName>
        <fullName evidence="2">Uncharacterized protein</fullName>
    </submittedName>
</protein>
<dbReference type="AlphaFoldDB" id="A0A9X9M790"/>
<name>A0A9X9M790_GULGU</name>
<evidence type="ECO:0000313" key="3">
    <source>
        <dbReference type="Proteomes" id="UP000269945"/>
    </source>
</evidence>
<reference evidence="2 3" key="1">
    <citation type="submission" date="2018-10" db="EMBL/GenBank/DDBJ databases">
        <authorList>
            <person name="Ekblom R."/>
            <person name="Jareborg N."/>
        </authorList>
    </citation>
    <scope>NUCLEOTIDE SEQUENCE [LARGE SCALE GENOMIC DNA]</scope>
    <source>
        <tissue evidence="2">Muscle</tissue>
    </source>
</reference>
<dbReference type="EMBL" id="CYRY02043807">
    <property type="protein sequence ID" value="VCX38443.1"/>
    <property type="molecule type" value="Genomic_DNA"/>
</dbReference>
<comment type="caution">
    <text evidence="2">The sequence shown here is derived from an EMBL/GenBank/DDBJ whole genome shotgun (WGS) entry which is preliminary data.</text>
</comment>
<organism evidence="2 3">
    <name type="scientific">Gulo gulo</name>
    <name type="common">Wolverine</name>
    <name type="synonym">Gluton</name>
    <dbReference type="NCBI Taxonomy" id="48420"/>
    <lineage>
        <taxon>Eukaryota</taxon>
        <taxon>Metazoa</taxon>
        <taxon>Chordata</taxon>
        <taxon>Craniata</taxon>
        <taxon>Vertebrata</taxon>
        <taxon>Euteleostomi</taxon>
        <taxon>Mammalia</taxon>
        <taxon>Eutheria</taxon>
        <taxon>Laurasiatheria</taxon>
        <taxon>Carnivora</taxon>
        <taxon>Caniformia</taxon>
        <taxon>Musteloidea</taxon>
        <taxon>Mustelidae</taxon>
        <taxon>Guloninae</taxon>
        <taxon>Gulo</taxon>
    </lineage>
</organism>
<feature type="region of interest" description="Disordered" evidence="1">
    <location>
        <begin position="32"/>
        <end position="51"/>
    </location>
</feature>
<proteinExistence type="predicted"/>
<feature type="non-terminal residue" evidence="2">
    <location>
        <position position="1"/>
    </location>
</feature>
<evidence type="ECO:0000256" key="1">
    <source>
        <dbReference type="SAM" id="MobiDB-lite"/>
    </source>
</evidence>
<dbReference type="Proteomes" id="UP000269945">
    <property type="component" value="Unassembled WGS sequence"/>
</dbReference>